<evidence type="ECO:0000256" key="2">
    <source>
        <dbReference type="PROSITE-ProRule" id="PRU00708"/>
    </source>
</evidence>
<feature type="region of interest" description="Disordered" evidence="3">
    <location>
        <begin position="929"/>
        <end position="1035"/>
    </location>
</feature>
<reference evidence="5 6" key="1">
    <citation type="submission" date="2016-02" db="EMBL/GenBank/DDBJ databases">
        <title>Genome analysis of coral dinoflagellate symbionts highlights evolutionary adaptations to a symbiotic lifestyle.</title>
        <authorList>
            <person name="Aranda M."/>
            <person name="Li Y."/>
            <person name="Liew Y.J."/>
            <person name="Baumgarten S."/>
            <person name="Simakov O."/>
            <person name="Wilson M."/>
            <person name="Piel J."/>
            <person name="Ashoor H."/>
            <person name="Bougouffa S."/>
            <person name="Bajic V.B."/>
            <person name="Ryu T."/>
            <person name="Ravasi T."/>
            <person name="Bayer T."/>
            <person name="Micklem G."/>
            <person name="Kim H."/>
            <person name="Bhak J."/>
            <person name="Lajeunesse T.C."/>
            <person name="Voolstra C.R."/>
        </authorList>
    </citation>
    <scope>NUCLEOTIDE SEQUENCE [LARGE SCALE GENOMIC DNA]</scope>
    <source>
        <strain evidence="5 6">CCMP2467</strain>
    </source>
</reference>
<dbReference type="OrthoDB" id="431426at2759"/>
<feature type="compositionally biased region" description="Basic and acidic residues" evidence="3">
    <location>
        <begin position="2211"/>
        <end position="2222"/>
    </location>
</feature>
<dbReference type="Pfam" id="PF13041">
    <property type="entry name" value="PPR_2"/>
    <property type="match status" value="1"/>
</dbReference>
<feature type="compositionally biased region" description="Polar residues" evidence="3">
    <location>
        <begin position="1356"/>
        <end position="1371"/>
    </location>
</feature>
<evidence type="ECO:0000256" key="3">
    <source>
        <dbReference type="SAM" id="MobiDB-lite"/>
    </source>
</evidence>
<dbReference type="PROSITE" id="PS51375">
    <property type="entry name" value="PPR"/>
    <property type="match status" value="3"/>
</dbReference>
<feature type="compositionally biased region" description="Basic and acidic residues" evidence="3">
    <location>
        <begin position="2270"/>
        <end position="2300"/>
    </location>
</feature>
<feature type="compositionally biased region" description="Low complexity" evidence="3">
    <location>
        <begin position="1150"/>
        <end position="1161"/>
    </location>
</feature>
<dbReference type="InterPro" id="IPR011990">
    <property type="entry name" value="TPR-like_helical_dom_sf"/>
</dbReference>
<dbReference type="Gene3D" id="1.25.40.10">
    <property type="entry name" value="Tetratricopeptide repeat domain"/>
    <property type="match status" value="3"/>
</dbReference>
<feature type="repeat" description="PPR" evidence="2">
    <location>
        <begin position="388"/>
        <end position="422"/>
    </location>
</feature>
<sequence>MKQPPAQGGLGRCLVARLRGLGPLKAEEARDVALQLLEPGVVTRAKDGTAVLAAFARHGLWMEALVLLHSLRGGAGVDTVLCNACIAVCGKASFWEVAASLLCGMSLYRALPDVISFGAVLNSLEKVAHAGVELKYLPLHPCSRLLWLIEDEEAGTFAVLSKRSFIEVAVVGEGEIRRCQSEPKLALGPNASSSYLGRVPCRFVPDASGQARVADKPPARPLELKEDVTTMLTGKVEGAGATMSAWHSVRILSSLLTGASKPQKVGEWQRSLRLLSDMASAQVKPNVVVFNSAISACQKGNSEEAALALLETLDAASVEPDVVTFNAALSACRRWAKAQELRSDLRERGLVEDIYTFNSLLSVAERCRRWDFALQLLEEMPNADLAPDVVSFSTAISACEKALRWEMALALLEEMRVRKVAPNAFTFGAAASACEACRQWERAMDLLADAGSFNITANSILCGVMLSTCARGARWAMALEVLQEMQSQQIPTTAVAQNAALAALAATGAWQHSLSLMSTAEEAIDPVGLAEVVRSCAAALKWQQVLQLALETESGWGFQPDAPLIALVTESALMVGQAGPLPQLRAMAQAVLLSPPDGRTPMRVKQADPAVILVDILSEVGTVPAICRAAFGRFRSATQRGLRAIAAETKDVDVAELLRAPEIEESFSLGADLTASFFGSAGNWLPMARPSARHDQLKAARATAGKVATATGPGVSQGLTEHRPKNTRAVAEQPGLVDQAEVQEIGGSSAQRICGVQKTGIDGFGRGSLERGGIVQRTASGPDGHWTQKGADLDVGSVVCALPRLLPVFAGHDRSSHAGAPELSAFPFPTHQMVSGGGRLLAAGWCWQLRSEKMQVALEMEVAGAFGRMPKVRWQQLPAASAHRQCSTSSFVMAAVQVVQLPSAFWGEQAVYGPHYRGGLAPPPDWWAQAAQACSEGKTELEEGNAKKDDEDSDDAWGDWTKKGKEEEQEEDEDEEWGDWTKSGSSSKKKKKEKTVNPFTLLLQKGKGKGGDNGNRHHMRTDRGGRRDGKGHGRNLAAQARAEALARERMAMQRVAALGRAMLNRHVVPPKLGMPPRPPLPLNLGPRLLAPPAAFAMRPPGMTVPSRPLYPPAQAPGASGVPPGHWMPQVPPPAVPARPGAIPPRPVSGPTARATPSSSAPTPSPMPVTPPLRPKQKARPTPRAALARPSVPKPTKRPQPSQKPAEPTKPPDASKLKPAEPSKPPTARVPTPVGKPATNGVKRPREEGFADELAEWLLNLDRGKGVMLEYHEGMAQNCSSWKELVDWAVQDLDTKKMVFSKPFLKSTALSKTGHKIMFACGFRKLINERLKEQEQEQEEQQPTAPSPSQGRRHSVPQPSQRSAARNGQSAPQTPPKPQPKRMPLQRQLADEHMPEETAELEPSMAEPEEEFQDVACDPPADSAEQATLDKLWQDLVQGQEADEEEGSLLDQLATKDDAWAETGGEEQEAPAGWSEEMAEEPPAQEASTDAWVAELEEEVEKDPELGARFAAAMHEVYKDGADEDEEVELEIPDKVPVPLPAARSRPFSAFSNKAPQTVPPRHGQPRSSPGVRTARPPSAPPPARLLQGLVEIFQTVWGPPRTTTSAGTYEPAASQGPEEVLAAPRHSSCMKSWNSATSTHKLCRRQAFDPLRANFESSLMDALGLEPRGLPIGSASESHGQVVSTKIQDKPGVFYQMTHTDRVRKLDRQSEKAAQARFTYDFSPMSVVVKSSRAMNGTETFLPAWRPQQKRRLSLRNRAAGEVARSRPAVDLEVCGSQNLHMSRPGRLCPKAPGVSFIRASPRRHRNRVIIEPVPPVDSFATRLAASLARALVEHFGSLDRAFAALAHAGTGLLRRDDWLRELQPLQDQIEDIGPSLGKFFAMIQAVGVSHLDVDVVTCDDWRSFFYQCLVGSHAERLLDQDLGPRLPSCPHRCPPAPGAGDCGEDPSWTDAGTEEPQSRGINELKVLMSPEQVQLELKRRYSSTGRCSLQLSHLRVTPIDLASAAEYCIMLLTVYFATTTNRLCTSLTSASWAAGLEGAACSAARGPCSRAATGLTAEGPDVHQSLCRKSDGKVDRGEVEAMVRVPDFALRDTRGDIYHRGAYQRRGGNCRYGPEGLAGQEELSLSSGSLLRSNFSTFDFAILDWHVAQDFVAKLYSPSPPDRLGARRRPLVWGIQNMSWSNKRSWEDDWKGGSSWKDDGYKSKGAYWGDQKRSRGDDWSKDSGNGYRNGNSWGGGGRRGRDREPYKTKEELDADLEKYFGREPASGDNKMDADLDKYMGRGDKAAAEEAPAEEAKENKEDENDKAEDAEMEKEKEDAA</sequence>
<feature type="region of interest" description="Disordered" evidence="3">
    <location>
        <begin position="1937"/>
        <end position="1957"/>
    </location>
</feature>
<feature type="compositionally biased region" description="Basic and acidic residues" evidence="3">
    <location>
        <begin position="2307"/>
        <end position="2320"/>
    </location>
</feature>
<evidence type="ECO:0000256" key="1">
    <source>
        <dbReference type="ARBA" id="ARBA00022884"/>
    </source>
</evidence>
<feature type="compositionally biased region" description="Basic and acidic residues" evidence="3">
    <location>
        <begin position="1021"/>
        <end position="1031"/>
    </location>
</feature>
<feature type="repeat" description="PPR" evidence="2">
    <location>
        <begin position="458"/>
        <end position="492"/>
    </location>
</feature>
<dbReference type="Proteomes" id="UP000186817">
    <property type="component" value="Unassembled WGS sequence"/>
</dbReference>
<dbReference type="PANTHER" id="PTHR47938:SF35">
    <property type="entry name" value="PENTATRICOPEPTIDE REPEAT-CONTAINING PROTEIN 4, MITOCHONDRIAL-RELATED"/>
    <property type="match status" value="1"/>
</dbReference>
<dbReference type="EMBL" id="LSRX01000120">
    <property type="protein sequence ID" value="OLQ08298.1"/>
    <property type="molecule type" value="Genomic_DNA"/>
</dbReference>
<feature type="repeat" description="PPR" evidence="2">
    <location>
        <begin position="353"/>
        <end position="387"/>
    </location>
</feature>
<organism evidence="5 6">
    <name type="scientific">Symbiodinium microadriaticum</name>
    <name type="common">Dinoflagellate</name>
    <name type="synonym">Zooxanthella microadriatica</name>
    <dbReference type="NCBI Taxonomy" id="2951"/>
    <lineage>
        <taxon>Eukaryota</taxon>
        <taxon>Sar</taxon>
        <taxon>Alveolata</taxon>
        <taxon>Dinophyceae</taxon>
        <taxon>Suessiales</taxon>
        <taxon>Symbiodiniaceae</taxon>
        <taxon>Symbiodinium</taxon>
    </lineage>
</organism>
<keyword evidence="6" id="KW-1185">Reference proteome</keyword>
<comment type="caution">
    <text evidence="5">The sequence shown here is derived from an EMBL/GenBank/DDBJ whole genome shotgun (WGS) entry which is preliminary data.</text>
</comment>
<dbReference type="InterPro" id="IPR002885">
    <property type="entry name" value="PPR_rpt"/>
</dbReference>
<dbReference type="Pfam" id="PF13812">
    <property type="entry name" value="PPR_3"/>
    <property type="match status" value="1"/>
</dbReference>
<feature type="region of interest" description="Disordered" evidence="3">
    <location>
        <begin position="2211"/>
        <end position="2320"/>
    </location>
</feature>
<feature type="compositionally biased region" description="Pro residues" evidence="3">
    <location>
        <begin position="1162"/>
        <end position="1173"/>
    </location>
</feature>
<protein>
    <submittedName>
        <fullName evidence="5">Pentatricopeptide repeat-containing protein, chloroplastic</fullName>
    </submittedName>
</protein>
<feature type="compositionally biased region" description="Basic and acidic residues" evidence="3">
    <location>
        <begin position="2240"/>
        <end position="2262"/>
    </location>
</feature>
<accession>A0A1Q9ELP0</accession>
<feature type="region of interest" description="Disordered" evidence="3">
    <location>
        <begin position="1106"/>
        <end position="1246"/>
    </location>
</feature>
<dbReference type="PANTHER" id="PTHR47938">
    <property type="entry name" value="RESPIRATORY COMPLEX I CHAPERONE (CIA84), PUTATIVE (AFU_ORTHOLOGUE AFUA_2G06020)-RELATED"/>
    <property type="match status" value="1"/>
</dbReference>
<evidence type="ECO:0000313" key="6">
    <source>
        <dbReference type="Proteomes" id="UP000186817"/>
    </source>
</evidence>
<feature type="domain" description="Chromatin target of PRMT1 protein C-terminal" evidence="4">
    <location>
        <begin position="2220"/>
        <end position="2281"/>
    </location>
</feature>
<feature type="region of interest" description="Disordered" evidence="3">
    <location>
        <begin position="706"/>
        <end position="727"/>
    </location>
</feature>
<evidence type="ECO:0000313" key="5">
    <source>
        <dbReference type="EMBL" id="OLQ08298.1"/>
    </source>
</evidence>
<dbReference type="Pfam" id="PF13865">
    <property type="entry name" value="FoP_duplication"/>
    <property type="match status" value="1"/>
</dbReference>
<dbReference type="NCBIfam" id="TIGR00756">
    <property type="entry name" value="PPR"/>
    <property type="match status" value="1"/>
</dbReference>
<feature type="compositionally biased region" description="Basic and acidic residues" evidence="3">
    <location>
        <begin position="937"/>
        <end position="950"/>
    </location>
</feature>
<name>A0A1Q9ELP0_SYMMI</name>
<gene>
    <name evidence="5" type="ORF">AK812_SmicGene8200</name>
</gene>
<evidence type="ECO:0000259" key="4">
    <source>
        <dbReference type="Pfam" id="PF13865"/>
    </source>
</evidence>
<feature type="region of interest" description="Disordered" evidence="3">
    <location>
        <begin position="1331"/>
        <end position="1488"/>
    </location>
</feature>
<dbReference type="GO" id="GO:0003729">
    <property type="term" value="F:mRNA binding"/>
    <property type="evidence" value="ECO:0007669"/>
    <property type="project" value="TreeGrafter"/>
</dbReference>
<feature type="compositionally biased region" description="Acidic residues" evidence="3">
    <location>
        <begin position="967"/>
        <end position="978"/>
    </location>
</feature>
<dbReference type="Pfam" id="PF01535">
    <property type="entry name" value="PPR"/>
    <property type="match status" value="1"/>
</dbReference>
<keyword evidence="1" id="KW-0694">RNA-binding</keyword>
<proteinExistence type="predicted"/>
<feature type="compositionally biased region" description="Pro residues" evidence="3">
    <location>
        <begin position="1129"/>
        <end position="1147"/>
    </location>
</feature>
<feature type="region of interest" description="Disordered" evidence="3">
    <location>
        <begin position="1538"/>
        <end position="1583"/>
    </location>
</feature>
<dbReference type="InterPro" id="IPR025715">
    <property type="entry name" value="FoP_C"/>
</dbReference>